<feature type="transmembrane region" description="Helical" evidence="1">
    <location>
        <begin position="7"/>
        <end position="29"/>
    </location>
</feature>
<feature type="transmembrane region" description="Helical" evidence="1">
    <location>
        <begin position="114"/>
        <end position="134"/>
    </location>
</feature>
<keyword evidence="1" id="KW-1133">Transmembrane helix</keyword>
<accession>A0A517R3Q8</accession>
<evidence type="ECO:0000313" key="3">
    <source>
        <dbReference type="EMBL" id="QDT38487.1"/>
    </source>
</evidence>
<gene>
    <name evidence="3" type="ORF">Pan189_28810</name>
</gene>
<sequence length="200" mass="22293">MSRRDRFLLFAAGFETALAILAVILGLLFRINPAGTLRFDWYAIGWGLGAVAPALLLFGMVDSLPLEPLRRIRRLLHTTLGQTFAACHPLELLVLAALAGIGEELLFRGFFQVWLGQWGYWTGIIGASVLFGLAHAVTPTYAVLAALMGLYFGFLFDLQDPPNVLIPILTHAIYDWIAFLWIAREVRRESAEYDRVGDET</sequence>
<feature type="transmembrane region" description="Helical" evidence="1">
    <location>
        <begin position="164"/>
        <end position="183"/>
    </location>
</feature>
<dbReference type="GO" id="GO:0080120">
    <property type="term" value="P:CAAX-box protein maturation"/>
    <property type="evidence" value="ECO:0007669"/>
    <property type="project" value="UniProtKB-ARBA"/>
</dbReference>
<protein>
    <submittedName>
        <fullName evidence="3">CAAX amino terminal protease self-immunity</fullName>
    </submittedName>
</protein>
<evidence type="ECO:0000313" key="4">
    <source>
        <dbReference type="Proteomes" id="UP000317318"/>
    </source>
</evidence>
<keyword evidence="1" id="KW-0472">Membrane</keyword>
<dbReference type="KEGG" id="svp:Pan189_28810"/>
<dbReference type="GO" id="GO:0004175">
    <property type="term" value="F:endopeptidase activity"/>
    <property type="evidence" value="ECO:0007669"/>
    <property type="project" value="UniProtKB-ARBA"/>
</dbReference>
<evidence type="ECO:0000259" key="2">
    <source>
        <dbReference type="Pfam" id="PF02517"/>
    </source>
</evidence>
<name>A0A517R3Q8_9PLAN</name>
<evidence type="ECO:0000256" key="1">
    <source>
        <dbReference type="SAM" id="Phobius"/>
    </source>
</evidence>
<keyword evidence="3" id="KW-0378">Hydrolase</keyword>
<dbReference type="Pfam" id="PF02517">
    <property type="entry name" value="Rce1-like"/>
    <property type="match status" value="1"/>
</dbReference>
<organism evidence="3 4">
    <name type="scientific">Stratiformator vulcanicus</name>
    <dbReference type="NCBI Taxonomy" id="2527980"/>
    <lineage>
        <taxon>Bacteria</taxon>
        <taxon>Pseudomonadati</taxon>
        <taxon>Planctomycetota</taxon>
        <taxon>Planctomycetia</taxon>
        <taxon>Planctomycetales</taxon>
        <taxon>Planctomycetaceae</taxon>
        <taxon>Stratiformator</taxon>
    </lineage>
</organism>
<proteinExistence type="predicted"/>
<feature type="transmembrane region" description="Helical" evidence="1">
    <location>
        <begin position="141"/>
        <end position="158"/>
    </location>
</feature>
<dbReference type="OrthoDB" id="118729at2"/>
<keyword evidence="1" id="KW-0812">Transmembrane</keyword>
<dbReference type="EMBL" id="CP036268">
    <property type="protein sequence ID" value="QDT38487.1"/>
    <property type="molecule type" value="Genomic_DNA"/>
</dbReference>
<keyword evidence="3" id="KW-0645">Protease</keyword>
<feature type="domain" description="CAAX prenyl protease 2/Lysostaphin resistance protein A-like" evidence="2">
    <location>
        <begin position="90"/>
        <end position="177"/>
    </location>
</feature>
<reference evidence="3 4" key="1">
    <citation type="submission" date="2019-02" db="EMBL/GenBank/DDBJ databases">
        <title>Deep-cultivation of Planctomycetes and their phenomic and genomic characterization uncovers novel biology.</title>
        <authorList>
            <person name="Wiegand S."/>
            <person name="Jogler M."/>
            <person name="Boedeker C."/>
            <person name="Pinto D."/>
            <person name="Vollmers J."/>
            <person name="Rivas-Marin E."/>
            <person name="Kohn T."/>
            <person name="Peeters S.H."/>
            <person name="Heuer A."/>
            <person name="Rast P."/>
            <person name="Oberbeckmann S."/>
            <person name="Bunk B."/>
            <person name="Jeske O."/>
            <person name="Meyerdierks A."/>
            <person name="Storesund J.E."/>
            <person name="Kallscheuer N."/>
            <person name="Luecker S."/>
            <person name="Lage O.M."/>
            <person name="Pohl T."/>
            <person name="Merkel B.J."/>
            <person name="Hornburger P."/>
            <person name="Mueller R.-W."/>
            <person name="Bruemmer F."/>
            <person name="Labrenz M."/>
            <person name="Spormann A.M."/>
            <person name="Op den Camp H."/>
            <person name="Overmann J."/>
            <person name="Amann R."/>
            <person name="Jetten M.S.M."/>
            <person name="Mascher T."/>
            <person name="Medema M.H."/>
            <person name="Devos D.P."/>
            <person name="Kaster A.-K."/>
            <person name="Ovreas L."/>
            <person name="Rohde M."/>
            <person name="Galperin M.Y."/>
            <person name="Jogler C."/>
        </authorList>
    </citation>
    <scope>NUCLEOTIDE SEQUENCE [LARGE SCALE GENOMIC DNA]</scope>
    <source>
        <strain evidence="3 4">Pan189</strain>
    </source>
</reference>
<dbReference type="RefSeq" id="WP_145364590.1">
    <property type="nucleotide sequence ID" value="NZ_CP036268.1"/>
</dbReference>
<keyword evidence="4" id="KW-1185">Reference proteome</keyword>
<feature type="transmembrane region" description="Helical" evidence="1">
    <location>
        <begin position="41"/>
        <end position="61"/>
    </location>
</feature>
<dbReference type="InterPro" id="IPR003675">
    <property type="entry name" value="Rce1/LyrA-like_dom"/>
</dbReference>
<dbReference type="Proteomes" id="UP000317318">
    <property type="component" value="Chromosome"/>
</dbReference>
<dbReference type="GO" id="GO:0006508">
    <property type="term" value="P:proteolysis"/>
    <property type="evidence" value="ECO:0007669"/>
    <property type="project" value="UniProtKB-KW"/>
</dbReference>
<dbReference type="AlphaFoldDB" id="A0A517R3Q8"/>
<feature type="transmembrane region" description="Helical" evidence="1">
    <location>
        <begin position="82"/>
        <end position="102"/>
    </location>
</feature>